<name>A0A1A9UI88_GLOAU</name>
<dbReference type="VEuPathDB" id="VectorBase:GAUT005724"/>
<evidence type="ECO:0000313" key="2">
    <source>
        <dbReference type="Proteomes" id="UP000078200"/>
    </source>
</evidence>
<organism evidence="1 2">
    <name type="scientific">Glossina austeni</name>
    <name type="common">Savannah tsetse fly</name>
    <dbReference type="NCBI Taxonomy" id="7395"/>
    <lineage>
        <taxon>Eukaryota</taxon>
        <taxon>Metazoa</taxon>
        <taxon>Ecdysozoa</taxon>
        <taxon>Arthropoda</taxon>
        <taxon>Hexapoda</taxon>
        <taxon>Insecta</taxon>
        <taxon>Pterygota</taxon>
        <taxon>Neoptera</taxon>
        <taxon>Endopterygota</taxon>
        <taxon>Diptera</taxon>
        <taxon>Brachycera</taxon>
        <taxon>Muscomorpha</taxon>
        <taxon>Hippoboscoidea</taxon>
        <taxon>Glossinidae</taxon>
        <taxon>Glossina</taxon>
    </lineage>
</organism>
<protein>
    <submittedName>
        <fullName evidence="1">Uncharacterized protein</fullName>
    </submittedName>
</protein>
<sequence>MYKENKTHAKLPPNDLMFFKDSKQFKEFAQSLPEVTDNKTVHSSNKNEYRERLIYFGKCGTSLHGITGVFIVYPARPATHFVAGNYELTHRVPNLIFAKKTCQANGHNQYRARLMIFVLALCRKVPQY</sequence>
<proteinExistence type="predicted"/>
<accession>A0A1A9UI88</accession>
<reference evidence="1" key="1">
    <citation type="submission" date="2020-05" db="UniProtKB">
        <authorList>
            <consortium name="EnsemblMetazoa"/>
        </authorList>
    </citation>
    <scope>IDENTIFICATION</scope>
    <source>
        <strain evidence="1">TTRI</strain>
    </source>
</reference>
<keyword evidence="2" id="KW-1185">Reference proteome</keyword>
<dbReference type="EnsemblMetazoa" id="GAUT005724-RA">
    <property type="protein sequence ID" value="GAUT005724-PA"/>
    <property type="gene ID" value="GAUT005724"/>
</dbReference>
<dbReference type="AlphaFoldDB" id="A0A1A9UI88"/>
<dbReference type="Proteomes" id="UP000078200">
    <property type="component" value="Unassembled WGS sequence"/>
</dbReference>
<evidence type="ECO:0000313" key="1">
    <source>
        <dbReference type="EnsemblMetazoa" id="GAUT005724-PA"/>
    </source>
</evidence>